<dbReference type="GO" id="GO:0046983">
    <property type="term" value="F:protein dimerization activity"/>
    <property type="evidence" value="ECO:0007669"/>
    <property type="project" value="InterPro"/>
</dbReference>
<keyword evidence="1" id="KW-0472">Membrane</keyword>
<evidence type="ECO:0000313" key="4">
    <source>
        <dbReference type="Proteomes" id="UP000663865"/>
    </source>
</evidence>
<dbReference type="SUPFAM" id="SSF56436">
    <property type="entry name" value="C-type lectin-like"/>
    <property type="match status" value="1"/>
</dbReference>
<dbReference type="AlphaFoldDB" id="A0A818DJY4"/>
<name>A0A818DJY4_9BILA</name>
<feature type="transmembrane region" description="Helical" evidence="1">
    <location>
        <begin position="545"/>
        <end position="566"/>
    </location>
</feature>
<evidence type="ECO:0000259" key="2">
    <source>
        <dbReference type="Pfam" id="PF05699"/>
    </source>
</evidence>
<keyword evidence="1" id="KW-0812">Transmembrane</keyword>
<dbReference type="PANTHER" id="PTHR46289:SF14">
    <property type="entry name" value="DUF4371 DOMAIN-CONTAINING PROTEIN"/>
    <property type="match status" value="1"/>
</dbReference>
<protein>
    <recommendedName>
        <fullName evidence="2">HAT C-terminal dimerisation domain-containing protein</fullName>
    </recommendedName>
</protein>
<dbReference type="InterPro" id="IPR052958">
    <property type="entry name" value="IFN-induced_PKR_regulator"/>
</dbReference>
<keyword evidence="1" id="KW-1133">Transmembrane helix</keyword>
<dbReference type="InterPro" id="IPR016187">
    <property type="entry name" value="CTDL_fold"/>
</dbReference>
<dbReference type="Gene3D" id="3.10.100.10">
    <property type="entry name" value="Mannose-Binding Protein A, subunit A"/>
    <property type="match status" value="1"/>
</dbReference>
<accession>A0A818DJY4</accession>
<comment type="caution">
    <text evidence="3">The sequence shown here is derived from an EMBL/GenBank/DDBJ whole genome shotgun (WGS) entry which is preliminary data.</text>
</comment>
<dbReference type="InterPro" id="IPR016186">
    <property type="entry name" value="C-type_lectin-like/link_sf"/>
</dbReference>
<proteinExistence type="predicted"/>
<dbReference type="EMBL" id="CAJNYV010001914">
    <property type="protein sequence ID" value="CAF3445784.1"/>
    <property type="molecule type" value="Genomic_DNA"/>
</dbReference>
<dbReference type="InterPro" id="IPR012337">
    <property type="entry name" value="RNaseH-like_sf"/>
</dbReference>
<dbReference type="Proteomes" id="UP000663865">
    <property type="component" value="Unassembled WGS sequence"/>
</dbReference>
<evidence type="ECO:0000256" key="1">
    <source>
        <dbReference type="SAM" id="Phobius"/>
    </source>
</evidence>
<reference evidence="3" key="1">
    <citation type="submission" date="2021-02" db="EMBL/GenBank/DDBJ databases">
        <authorList>
            <person name="Nowell W R."/>
        </authorList>
    </citation>
    <scope>NUCLEOTIDE SEQUENCE</scope>
</reference>
<dbReference type="PANTHER" id="PTHR46289">
    <property type="entry name" value="52 KDA REPRESSOR OF THE INHIBITOR OF THE PROTEIN KINASE-LIKE PROTEIN-RELATED"/>
    <property type="match status" value="1"/>
</dbReference>
<dbReference type="InterPro" id="IPR008906">
    <property type="entry name" value="HATC_C_dom"/>
</dbReference>
<gene>
    <name evidence="3" type="ORF">KIK155_LOCUS12012</name>
</gene>
<sequence length="601" mass="67914">MAHRLNLVICGVCSVVPYIDEFFSVVSKIHGYFTKSGVTNRYFCDAQKMLELTTTSTLKIWADTRWDSRFKSIDSIKCNYSAVLLALQDLINDGGGRAVDAKGLIIVMKDSMFIMPLFILCCLLGPIKILSDQLKGVCTDLGSAQTLIETICEQLTVMRDENSFKVLYQQAIIFGDKNVGHRDYITTEEDFRISMYLPTIDCMLVELKERFSCHNLRIATSVAALSPVNEKFLDIEILEPLIDHLSLERNAIHNEISVIKPMIKDTKLSTIMDILNELKPMKQAFPSTVALIKGAIKFPVASVVCERSFSRMKLIKNYARNSMGDERLSDLSVLAIEREFDIDFEKVIDVFAIQHKNSRILIPLNIHEVTWHDAKSECERENTTLFIPEDELTLKSIRSLFLRQRSYSSSNVIHVGVFSDKKNRSGMNYRIMDESSSSNMLDSDPTSPSCGKIFGTDYISLFSLPPGSIIPRTRLQDRQSGCGYVDIRSETDLSISCDERSCNQLATAVCQKAPIRKSRAVVAKRVYDGSLLNGQSNSVGKHLAAVIWMFSLVFILLIIGFTYVLYNRYLMRKNNSFIVTTRRNNDSAYSQLSTGNEFDLN</sequence>
<dbReference type="SUPFAM" id="SSF53098">
    <property type="entry name" value="Ribonuclease H-like"/>
    <property type="match status" value="1"/>
</dbReference>
<evidence type="ECO:0000313" key="3">
    <source>
        <dbReference type="EMBL" id="CAF3445784.1"/>
    </source>
</evidence>
<organism evidence="3 4">
    <name type="scientific">Rotaria socialis</name>
    <dbReference type="NCBI Taxonomy" id="392032"/>
    <lineage>
        <taxon>Eukaryota</taxon>
        <taxon>Metazoa</taxon>
        <taxon>Spiralia</taxon>
        <taxon>Gnathifera</taxon>
        <taxon>Rotifera</taxon>
        <taxon>Eurotatoria</taxon>
        <taxon>Bdelloidea</taxon>
        <taxon>Philodinida</taxon>
        <taxon>Philodinidae</taxon>
        <taxon>Rotaria</taxon>
    </lineage>
</organism>
<dbReference type="Pfam" id="PF05699">
    <property type="entry name" value="Dimer_Tnp_hAT"/>
    <property type="match status" value="1"/>
</dbReference>
<feature type="domain" description="HAT C-terminal dimerisation" evidence="2">
    <location>
        <begin position="266"/>
        <end position="339"/>
    </location>
</feature>